<protein>
    <submittedName>
        <fullName evidence="1">Uncharacterized protein</fullName>
    </submittedName>
</protein>
<accession>A0ACC0WN53</accession>
<proteinExistence type="predicted"/>
<organism evidence="1 2">
    <name type="scientific">Peronosclerospora sorghi</name>
    <dbReference type="NCBI Taxonomy" id="230839"/>
    <lineage>
        <taxon>Eukaryota</taxon>
        <taxon>Sar</taxon>
        <taxon>Stramenopiles</taxon>
        <taxon>Oomycota</taxon>
        <taxon>Peronosporomycetes</taxon>
        <taxon>Peronosporales</taxon>
        <taxon>Peronosporaceae</taxon>
        <taxon>Peronosclerospora</taxon>
    </lineage>
</organism>
<name>A0ACC0WN53_9STRA</name>
<comment type="caution">
    <text evidence="1">The sequence shown here is derived from an EMBL/GenBank/DDBJ whole genome shotgun (WGS) entry which is preliminary data.</text>
</comment>
<sequence length="124" mass="14105">MVTNAVSVTWFRQQLITFALDLYDIVTNTMHEISTWNTLNIYTSSLPPLVDNVLSLIYGRTNFSFLRNEVSSLLLDLKVPGLISDTLNQILRAFIVQLEEFGITSAVLHRHIWDGMGKSLYDAK</sequence>
<dbReference type="EMBL" id="CM047590">
    <property type="protein sequence ID" value="KAI9919812.1"/>
    <property type="molecule type" value="Genomic_DNA"/>
</dbReference>
<keyword evidence="2" id="KW-1185">Reference proteome</keyword>
<reference evidence="1 2" key="1">
    <citation type="journal article" date="2022" name="bioRxiv">
        <title>The genome of the oomycete Peronosclerospora sorghi, a cosmopolitan pathogen of maize and sorghum, is inflated with dispersed pseudogenes.</title>
        <authorList>
            <person name="Fletcher K."/>
            <person name="Martin F."/>
            <person name="Isakeit T."/>
            <person name="Cavanaugh K."/>
            <person name="Magill C."/>
            <person name="Michelmore R."/>
        </authorList>
    </citation>
    <scope>NUCLEOTIDE SEQUENCE [LARGE SCALE GENOMIC DNA]</scope>
    <source>
        <strain evidence="1">P6</strain>
    </source>
</reference>
<gene>
    <name evidence="1" type="ORF">PsorP6_017410</name>
</gene>
<dbReference type="Proteomes" id="UP001163321">
    <property type="component" value="Chromosome 11"/>
</dbReference>
<evidence type="ECO:0000313" key="2">
    <source>
        <dbReference type="Proteomes" id="UP001163321"/>
    </source>
</evidence>
<evidence type="ECO:0000313" key="1">
    <source>
        <dbReference type="EMBL" id="KAI9919812.1"/>
    </source>
</evidence>